<evidence type="ECO:0000256" key="5">
    <source>
        <dbReference type="ARBA" id="ARBA00023242"/>
    </source>
</evidence>
<accession>A0A427YWI1</accession>
<dbReference type="GO" id="GO:0071004">
    <property type="term" value="C:U2-type prespliceosome"/>
    <property type="evidence" value="ECO:0007669"/>
    <property type="project" value="TreeGrafter"/>
</dbReference>
<feature type="region of interest" description="Disordered" evidence="6">
    <location>
        <begin position="422"/>
        <end position="573"/>
    </location>
</feature>
<comment type="caution">
    <text evidence="8">The sequence shown here is derived from an EMBL/GenBank/DDBJ whole genome shotgun (WGS) entry which is preliminary data.</text>
</comment>
<reference evidence="8 9" key="1">
    <citation type="submission" date="2018-11" db="EMBL/GenBank/DDBJ databases">
        <title>Genome sequence of Saitozyma podzolica DSM 27192.</title>
        <authorList>
            <person name="Aliyu H."/>
            <person name="Gorte O."/>
            <person name="Ochsenreither K."/>
        </authorList>
    </citation>
    <scope>NUCLEOTIDE SEQUENCE [LARGE SCALE GENOMIC DNA]</scope>
    <source>
        <strain evidence="8 9">DSM 27192</strain>
    </source>
</reference>
<evidence type="ECO:0000256" key="4">
    <source>
        <dbReference type="ARBA" id="ARBA00023187"/>
    </source>
</evidence>
<evidence type="ECO:0000256" key="1">
    <source>
        <dbReference type="ARBA" id="ARBA00004123"/>
    </source>
</evidence>
<dbReference type="InterPro" id="IPR036517">
    <property type="entry name" value="FF_domain_sf"/>
</dbReference>
<dbReference type="PANTHER" id="PTHR11864:SF0">
    <property type="entry name" value="PRP40 PRE-MRNA PROCESSING FACTOR 40 HOMOLOG A (YEAST)"/>
    <property type="match status" value="1"/>
</dbReference>
<evidence type="ECO:0000259" key="7">
    <source>
        <dbReference type="SMART" id="SM00441"/>
    </source>
</evidence>
<feature type="compositionally biased region" description="Basic and acidic residues" evidence="6">
    <location>
        <begin position="439"/>
        <end position="566"/>
    </location>
</feature>
<evidence type="ECO:0000256" key="3">
    <source>
        <dbReference type="ARBA" id="ARBA00022737"/>
    </source>
</evidence>
<evidence type="ECO:0000256" key="2">
    <source>
        <dbReference type="ARBA" id="ARBA00022664"/>
    </source>
</evidence>
<keyword evidence="3" id="KW-0677">Repeat</keyword>
<dbReference type="InterPro" id="IPR002713">
    <property type="entry name" value="FF_domain"/>
</dbReference>
<dbReference type="Gene3D" id="1.10.10.440">
    <property type="entry name" value="FF domain"/>
    <property type="match status" value="4"/>
</dbReference>
<dbReference type="OrthoDB" id="187617at2759"/>
<evidence type="ECO:0000313" key="8">
    <source>
        <dbReference type="EMBL" id="RSH95452.1"/>
    </source>
</evidence>
<feature type="domain" description="FF" evidence="7">
    <location>
        <begin position="366"/>
        <end position="421"/>
    </location>
</feature>
<dbReference type="PANTHER" id="PTHR11864">
    <property type="entry name" value="PRE-MRNA-PROCESSING PROTEIN PRP40"/>
    <property type="match status" value="1"/>
</dbReference>
<dbReference type="SMART" id="SM00441">
    <property type="entry name" value="FF"/>
    <property type="match status" value="4"/>
</dbReference>
<keyword evidence="5" id="KW-0539">Nucleus</keyword>
<protein>
    <recommendedName>
        <fullName evidence="7">FF domain-containing protein</fullName>
    </recommendedName>
</protein>
<sequence length="573" mass="68365">MYPAREKVPLTWPIGGFLTHEKAEEGFMRLLEHEGVDETWTWDQTMRKIITQPLYKALDTLAEKKAAFEKFQRNIIQDRRAAKESRMARLKPVFVKMFASVPIKPYHTIKTADPLFANDRHWREAQPDERRLILDEYTGELRHREEAADRAKRQRNIQLLGELIRSLDITVSTRWRAAHDMIVSAPTFKEDPGLQQIETIDILGVYDDYARQLEREHDDESRRLRTENARKARKAREGFKALLAEMVASGELTRSSKWTDSVKKLKEEPAYQALLGMPGSSPLDLWMDAADDLAEETERAAEKIQKGLTGKEMTVETTLDEYEQWIKDAHMDTQFDPKLRKDVYDLVHQRLAQAAADEARRAERKRRHRIDDLRYALRKVPKIDLEMSYEEAEPLMKDLQEWKDITEEEDRQTAFAKFVKRQKEKLREAEPSEVGSARSPDRGARDERRNGRDRDHERERDREERRESGSRRDSHRERDRARDDDRHRDRYRDEYRDDHRRDDHRRREDRDRERDRDRDRENERDKNDSDRKNDRGDRERKHHSELEELRDAKRPRKDTVSLRGKDDVEEGEI</sequence>
<dbReference type="STRING" id="1890683.A0A427YWI1"/>
<comment type="subcellular location">
    <subcellularLocation>
        <location evidence="1">Nucleus</location>
    </subcellularLocation>
</comment>
<feature type="domain" description="FF" evidence="7">
    <location>
        <begin position="232"/>
        <end position="296"/>
    </location>
</feature>
<name>A0A427YWI1_9TREE</name>
<dbReference type="Pfam" id="PF01846">
    <property type="entry name" value="FF"/>
    <property type="match status" value="2"/>
</dbReference>
<keyword evidence="2" id="KW-0507">mRNA processing</keyword>
<dbReference type="Proteomes" id="UP000279259">
    <property type="component" value="Unassembled WGS sequence"/>
</dbReference>
<dbReference type="InterPro" id="IPR039726">
    <property type="entry name" value="Prp40-like"/>
</dbReference>
<keyword evidence="4" id="KW-0508">mRNA splicing</keyword>
<dbReference type="GO" id="GO:0045292">
    <property type="term" value="P:mRNA cis splicing, via spliceosome"/>
    <property type="evidence" value="ECO:0007669"/>
    <property type="project" value="InterPro"/>
</dbReference>
<feature type="domain" description="FF" evidence="7">
    <location>
        <begin position="87"/>
        <end position="140"/>
    </location>
</feature>
<evidence type="ECO:0000256" key="6">
    <source>
        <dbReference type="SAM" id="MobiDB-lite"/>
    </source>
</evidence>
<dbReference type="AlphaFoldDB" id="A0A427YWI1"/>
<dbReference type="GO" id="GO:0003723">
    <property type="term" value="F:RNA binding"/>
    <property type="evidence" value="ECO:0007669"/>
    <property type="project" value="TreeGrafter"/>
</dbReference>
<feature type="domain" description="FF" evidence="7">
    <location>
        <begin position="20"/>
        <end position="74"/>
    </location>
</feature>
<dbReference type="FunFam" id="1.10.10.440:FF:000013">
    <property type="entry name" value="pre-mRNA-processing protein 40A isoform X1"/>
    <property type="match status" value="1"/>
</dbReference>
<proteinExistence type="predicted"/>
<evidence type="ECO:0000313" key="9">
    <source>
        <dbReference type="Proteomes" id="UP000279259"/>
    </source>
</evidence>
<dbReference type="GO" id="GO:0005685">
    <property type="term" value="C:U1 snRNP"/>
    <property type="evidence" value="ECO:0007669"/>
    <property type="project" value="TreeGrafter"/>
</dbReference>
<gene>
    <name evidence="8" type="ORF">EHS25_000544</name>
</gene>
<organism evidence="8 9">
    <name type="scientific">Saitozyma podzolica</name>
    <dbReference type="NCBI Taxonomy" id="1890683"/>
    <lineage>
        <taxon>Eukaryota</taxon>
        <taxon>Fungi</taxon>
        <taxon>Dikarya</taxon>
        <taxon>Basidiomycota</taxon>
        <taxon>Agaricomycotina</taxon>
        <taxon>Tremellomycetes</taxon>
        <taxon>Tremellales</taxon>
        <taxon>Trimorphomycetaceae</taxon>
        <taxon>Saitozyma</taxon>
    </lineage>
</organism>
<keyword evidence="9" id="KW-1185">Reference proteome</keyword>
<dbReference type="EMBL" id="RSCD01000001">
    <property type="protein sequence ID" value="RSH95452.1"/>
    <property type="molecule type" value="Genomic_DNA"/>
</dbReference>
<dbReference type="SUPFAM" id="SSF81698">
    <property type="entry name" value="FF domain"/>
    <property type="match status" value="5"/>
</dbReference>